<name>A0A2S2PNK0_SCHGA</name>
<reference evidence="8" key="1">
    <citation type="submission" date="2018-04" db="EMBL/GenBank/DDBJ databases">
        <title>Transcriptome of Schizaphis graminum biotype I.</title>
        <authorList>
            <person name="Scully E.D."/>
            <person name="Geib S.M."/>
            <person name="Palmer N.A."/>
            <person name="Koch K."/>
            <person name="Bradshaw J."/>
            <person name="Heng-Moss T."/>
            <person name="Sarath G."/>
        </authorList>
    </citation>
    <scope>NUCLEOTIDE SEQUENCE</scope>
</reference>
<sequence length="928" mass="107688">MEEDKYKVPLFNGKNFSNWKFRMEILLEEQELLDLVTEEPTTDKDKKRQLKCKSLIIQRIADSHLEYVKDKRSAKEIWDTLKEIFEKKGVAGRLHLIRKLLTMKYDERDSLESHFLLFEKRLRELQGSGQQMDKSFIISMLLLTLPHSYDSIVIALETMSDDKQTLNFVKSKLLDIELQRTDNNKKVKEISGAAFSGNVNKYPSKKPGFQFKCYNCGRIGHKRSDCHVKIQKPKTLQKTSKANHTQEISVETEDVAFHTQVAANENGNFSTSNTICWYLDSGASDHMVNSKEYFTEIQELEQPIKIAVAKQKEMLYARYSGTIHVLSNIENIFRKITFRNVLFVPDLLHNLFSVRKIEEKGMKVIFYNAKVLIQQNDNLVAMGERNDKMYQIKFNMYDMYDSANANLVIEENANLWHQRLGHLCKSNLSRLIKEKMVDGIHISTKIIDELDVVCESCVGGKQTRRPFKERLLQRSSRPLELIHTDVCGPISPATWDNKRYILTLIDDYTHFTMVYLLSKRSEVLECVMQYEAYVTSKHNYKISHIRCDNGGEYTSNDFKDFCVTKGIQIQYTTVYTPQLNGVAERMNRTLLEKARCVILHSGVKKELWGEAILSSTYVTNRSPCRSLQSNKTPAELWTNKRVNLSKLKVFGCEAFVHIPEEKRTKLDSKTKKCIMVGYNINGYRLWSEDENKIVVSRDVIFNEQIFQKQSIEDTHIIDEIKCSDPDDVTQDIEKTTVNEEKPPKTSRIRKTPIWHEDYDFSVLALNADTFIDDLPHDYNSIIGRNDEKLWLKAIDEELQSLNKNDTWKLVPLPTGRKLIDSKWVFKIKRDNEGSILKYKTRLVARGFLQKHGVDFNDTYAPVAKLTTVRTILALINEKSLCAHQMDVKTAFLNGYLDEEIYMALPEGFKDNKDTKYVCKLNKSLYGLK</sequence>
<dbReference type="GO" id="GO:0042575">
    <property type="term" value="C:DNA polymerase complex"/>
    <property type="evidence" value="ECO:0007669"/>
    <property type="project" value="UniProtKB-ARBA"/>
</dbReference>
<dbReference type="GO" id="GO:0071897">
    <property type="term" value="P:DNA biosynthetic process"/>
    <property type="evidence" value="ECO:0007669"/>
    <property type="project" value="UniProtKB-ARBA"/>
</dbReference>
<keyword evidence="3" id="KW-0064">Aspartyl protease</keyword>
<keyword evidence="2" id="KW-0479">Metal-binding</keyword>
<dbReference type="SUPFAM" id="SSF56672">
    <property type="entry name" value="DNA/RNA polymerases"/>
    <property type="match status" value="1"/>
</dbReference>
<dbReference type="PANTHER" id="PTHR42648">
    <property type="entry name" value="TRANSPOSASE, PUTATIVE-RELATED"/>
    <property type="match status" value="1"/>
</dbReference>
<dbReference type="InterPro" id="IPR001878">
    <property type="entry name" value="Znf_CCHC"/>
</dbReference>
<dbReference type="GO" id="GO:0006508">
    <property type="term" value="P:proteolysis"/>
    <property type="evidence" value="ECO:0007669"/>
    <property type="project" value="UniProtKB-KW"/>
</dbReference>
<dbReference type="PROSITE" id="PS50158">
    <property type="entry name" value="ZF_CCHC"/>
    <property type="match status" value="1"/>
</dbReference>
<dbReference type="AlphaFoldDB" id="A0A2S2PNK0"/>
<gene>
    <name evidence="8" type="primary">POLX_4</name>
    <name evidence="8" type="ORF">g.176054</name>
</gene>
<keyword evidence="5" id="KW-0862">Zinc</keyword>
<dbReference type="Pfam" id="PF00665">
    <property type="entry name" value="rve"/>
    <property type="match status" value="1"/>
</dbReference>
<dbReference type="InterPro" id="IPR001584">
    <property type="entry name" value="Integrase_cat-core"/>
</dbReference>
<accession>A0A2S2PNK0</accession>
<dbReference type="Pfam" id="PF25597">
    <property type="entry name" value="SH3_retrovirus"/>
    <property type="match status" value="1"/>
</dbReference>
<evidence type="ECO:0000313" key="8">
    <source>
        <dbReference type="EMBL" id="MBY30967.1"/>
    </source>
</evidence>
<organism evidence="8">
    <name type="scientific">Schizaphis graminum</name>
    <name type="common">Green bug aphid</name>
    <dbReference type="NCBI Taxonomy" id="13262"/>
    <lineage>
        <taxon>Eukaryota</taxon>
        <taxon>Metazoa</taxon>
        <taxon>Ecdysozoa</taxon>
        <taxon>Arthropoda</taxon>
        <taxon>Hexapoda</taxon>
        <taxon>Insecta</taxon>
        <taxon>Pterygota</taxon>
        <taxon>Neoptera</taxon>
        <taxon>Paraneoptera</taxon>
        <taxon>Hemiptera</taxon>
        <taxon>Sternorrhyncha</taxon>
        <taxon>Aphidomorpha</taxon>
        <taxon>Aphidoidea</taxon>
        <taxon>Aphididae</taxon>
        <taxon>Aphidini</taxon>
        <taxon>Schizaphis</taxon>
    </lineage>
</organism>
<dbReference type="InterPro" id="IPR039537">
    <property type="entry name" value="Retrotran_Ty1/copia-like"/>
</dbReference>
<evidence type="ECO:0000256" key="3">
    <source>
        <dbReference type="ARBA" id="ARBA00022750"/>
    </source>
</evidence>
<keyword evidence="1" id="KW-0645">Protease</keyword>
<keyword evidence="5" id="KW-0863">Zinc-finger</keyword>
<dbReference type="InterPro" id="IPR013103">
    <property type="entry name" value="RVT_2"/>
</dbReference>
<dbReference type="Pfam" id="PF22936">
    <property type="entry name" value="Pol_BBD"/>
    <property type="match status" value="1"/>
</dbReference>
<dbReference type="InterPro" id="IPR012337">
    <property type="entry name" value="RNaseH-like_sf"/>
</dbReference>
<evidence type="ECO:0000256" key="1">
    <source>
        <dbReference type="ARBA" id="ARBA00022670"/>
    </source>
</evidence>
<evidence type="ECO:0000256" key="2">
    <source>
        <dbReference type="ARBA" id="ARBA00022723"/>
    </source>
</evidence>
<dbReference type="PANTHER" id="PTHR42648:SF28">
    <property type="entry name" value="TRANSPOSON-ENCODED PROTEIN WITH RIBONUCLEASE H-LIKE AND RETROVIRUS ZINC FINGER-LIKE DOMAINS"/>
    <property type="match status" value="1"/>
</dbReference>
<dbReference type="GO" id="GO:0003676">
    <property type="term" value="F:nucleic acid binding"/>
    <property type="evidence" value="ECO:0007669"/>
    <property type="project" value="InterPro"/>
</dbReference>
<dbReference type="GO" id="GO:0008270">
    <property type="term" value="F:zinc ion binding"/>
    <property type="evidence" value="ECO:0007669"/>
    <property type="project" value="UniProtKB-KW"/>
</dbReference>
<dbReference type="PROSITE" id="PS50994">
    <property type="entry name" value="INTEGRASE"/>
    <property type="match status" value="1"/>
</dbReference>
<protein>
    <submittedName>
        <fullName evidence="8">Retrovirus-related Pol polyprotein</fullName>
    </submittedName>
</protein>
<dbReference type="EMBL" id="GGMR01018348">
    <property type="protein sequence ID" value="MBY30967.1"/>
    <property type="molecule type" value="Transcribed_RNA"/>
</dbReference>
<dbReference type="InterPro" id="IPR057670">
    <property type="entry name" value="SH3_retrovirus"/>
</dbReference>
<dbReference type="InterPro" id="IPR036397">
    <property type="entry name" value="RNaseH_sf"/>
</dbReference>
<evidence type="ECO:0000256" key="5">
    <source>
        <dbReference type="PROSITE-ProRule" id="PRU00047"/>
    </source>
</evidence>
<feature type="domain" description="CCHC-type" evidence="6">
    <location>
        <begin position="212"/>
        <end position="226"/>
    </location>
</feature>
<dbReference type="Pfam" id="PF07727">
    <property type="entry name" value="RVT_2"/>
    <property type="match status" value="1"/>
</dbReference>
<dbReference type="Gene3D" id="3.30.420.10">
    <property type="entry name" value="Ribonuclease H-like superfamily/Ribonuclease H"/>
    <property type="match status" value="1"/>
</dbReference>
<dbReference type="GO" id="GO:0015074">
    <property type="term" value="P:DNA integration"/>
    <property type="evidence" value="ECO:0007669"/>
    <property type="project" value="InterPro"/>
</dbReference>
<dbReference type="InterPro" id="IPR025724">
    <property type="entry name" value="GAG-pre-integrase_dom"/>
</dbReference>
<evidence type="ECO:0000259" key="6">
    <source>
        <dbReference type="PROSITE" id="PS50158"/>
    </source>
</evidence>
<feature type="domain" description="Integrase catalytic" evidence="7">
    <location>
        <begin position="474"/>
        <end position="641"/>
    </location>
</feature>
<proteinExistence type="predicted"/>
<evidence type="ECO:0000256" key="4">
    <source>
        <dbReference type="ARBA" id="ARBA00022801"/>
    </source>
</evidence>
<dbReference type="GO" id="GO:0004190">
    <property type="term" value="F:aspartic-type endopeptidase activity"/>
    <property type="evidence" value="ECO:0007669"/>
    <property type="project" value="UniProtKB-KW"/>
</dbReference>
<evidence type="ECO:0000259" key="7">
    <source>
        <dbReference type="PROSITE" id="PS50994"/>
    </source>
</evidence>
<dbReference type="Pfam" id="PF13976">
    <property type="entry name" value="gag_pre-integrs"/>
    <property type="match status" value="1"/>
</dbReference>
<keyword evidence="4" id="KW-0378">Hydrolase</keyword>
<dbReference type="InterPro" id="IPR054722">
    <property type="entry name" value="PolX-like_BBD"/>
</dbReference>
<dbReference type="Pfam" id="PF14223">
    <property type="entry name" value="Retrotran_gag_2"/>
    <property type="match status" value="1"/>
</dbReference>
<dbReference type="InterPro" id="IPR043502">
    <property type="entry name" value="DNA/RNA_pol_sf"/>
</dbReference>
<dbReference type="SUPFAM" id="SSF53098">
    <property type="entry name" value="Ribonuclease H-like"/>
    <property type="match status" value="1"/>
</dbReference>